<comment type="caution">
    <text evidence="13">The sequence shown here is derived from an EMBL/GenBank/DDBJ whole genome shotgun (WGS) entry which is preliminary data.</text>
</comment>
<evidence type="ECO:0000256" key="9">
    <source>
        <dbReference type="SAM" id="MobiDB-lite"/>
    </source>
</evidence>
<dbReference type="PROSITE" id="PS50929">
    <property type="entry name" value="ABC_TM1F"/>
    <property type="match status" value="1"/>
</dbReference>
<dbReference type="InterPro" id="IPR011527">
    <property type="entry name" value="ABC1_TM_dom"/>
</dbReference>
<feature type="transmembrane region" description="Helical" evidence="10">
    <location>
        <begin position="125"/>
        <end position="144"/>
    </location>
</feature>
<feature type="region of interest" description="Disordered" evidence="9">
    <location>
        <begin position="553"/>
        <end position="576"/>
    </location>
</feature>
<evidence type="ECO:0000259" key="11">
    <source>
        <dbReference type="PROSITE" id="PS50893"/>
    </source>
</evidence>
<reference evidence="13 14" key="1">
    <citation type="submission" date="2017-11" db="EMBL/GenBank/DDBJ databases">
        <title>Draft genome sequence of Rhizobiales bacterium SY3-13.</title>
        <authorList>
            <person name="Sun C."/>
        </authorList>
    </citation>
    <scope>NUCLEOTIDE SEQUENCE [LARGE SCALE GENOMIC DNA]</scope>
    <source>
        <strain evidence="13 14">SY3-13</strain>
    </source>
</reference>
<keyword evidence="6" id="KW-0067">ATP-binding</keyword>
<dbReference type="PROSITE" id="PS50893">
    <property type="entry name" value="ABC_TRANSPORTER_2"/>
    <property type="match status" value="1"/>
</dbReference>
<dbReference type="InterPro" id="IPR036640">
    <property type="entry name" value="ABC1_TM_sf"/>
</dbReference>
<accession>A0A2M9FYT5</accession>
<feature type="transmembrane region" description="Helical" evidence="10">
    <location>
        <begin position="150"/>
        <end position="174"/>
    </location>
</feature>
<dbReference type="GO" id="GO:0016887">
    <property type="term" value="F:ATP hydrolysis activity"/>
    <property type="evidence" value="ECO:0007669"/>
    <property type="project" value="InterPro"/>
</dbReference>
<evidence type="ECO:0000259" key="12">
    <source>
        <dbReference type="PROSITE" id="PS50929"/>
    </source>
</evidence>
<dbReference type="PANTHER" id="PTHR24221:SF248">
    <property type="entry name" value="ABC TRANSPORTER TRANSMEMBRANE REGION"/>
    <property type="match status" value="1"/>
</dbReference>
<evidence type="ECO:0000313" key="13">
    <source>
        <dbReference type="EMBL" id="PJK28625.1"/>
    </source>
</evidence>
<organism evidence="13 14">
    <name type="scientific">Minwuia thermotolerans</name>
    <dbReference type="NCBI Taxonomy" id="2056226"/>
    <lineage>
        <taxon>Bacteria</taxon>
        <taxon>Pseudomonadati</taxon>
        <taxon>Pseudomonadota</taxon>
        <taxon>Alphaproteobacteria</taxon>
        <taxon>Minwuiales</taxon>
        <taxon>Minwuiaceae</taxon>
        <taxon>Minwuia</taxon>
    </lineage>
</organism>
<evidence type="ECO:0000256" key="1">
    <source>
        <dbReference type="ARBA" id="ARBA00004651"/>
    </source>
</evidence>
<dbReference type="OrthoDB" id="9808328at2"/>
<dbReference type="Gene3D" id="1.20.1560.10">
    <property type="entry name" value="ABC transporter type 1, transmembrane domain"/>
    <property type="match status" value="1"/>
</dbReference>
<dbReference type="RefSeq" id="WP_109795953.1">
    <property type="nucleotide sequence ID" value="NZ_PHIG01000041.1"/>
</dbReference>
<dbReference type="EMBL" id="PHIG01000041">
    <property type="protein sequence ID" value="PJK28625.1"/>
    <property type="molecule type" value="Genomic_DNA"/>
</dbReference>
<keyword evidence="14" id="KW-1185">Reference proteome</keyword>
<feature type="domain" description="ABC transporter" evidence="11">
    <location>
        <begin position="323"/>
        <end position="558"/>
    </location>
</feature>
<dbReference type="Proteomes" id="UP000229498">
    <property type="component" value="Unassembled WGS sequence"/>
</dbReference>
<evidence type="ECO:0000256" key="7">
    <source>
        <dbReference type="ARBA" id="ARBA00022989"/>
    </source>
</evidence>
<dbReference type="SMART" id="SM00382">
    <property type="entry name" value="AAA"/>
    <property type="match status" value="1"/>
</dbReference>
<dbReference type="InterPro" id="IPR017871">
    <property type="entry name" value="ABC_transporter-like_CS"/>
</dbReference>
<dbReference type="PANTHER" id="PTHR24221">
    <property type="entry name" value="ATP-BINDING CASSETTE SUB-FAMILY B"/>
    <property type="match status" value="1"/>
</dbReference>
<name>A0A2M9FYT5_9PROT</name>
<dbReference type="GO" id="GO:0005886">
    <property type="term" value="C:plasma membrane"/>
    <property type="evidence" value="ECO:0007669"/>
    <property type="project" value="UniProtKB-SubCell"/>
</dbReference>
<evidence type="ECO:0000256" key="5">
    <source>
        <dbReference type="ARBA" id="ARBA00022741"/>
    </source>
</evidence>
<protein>
    <submittedName>
        <fullName evidence="13">Type I secretion system ATPase</fullName>
    </submittedName>
</protein>
<dbReference type="PROSITE" id="PS00211">
    <property type="entry name" value="ABC_TRANSPORTER_1"/>
    <property type="match status" value="1"/>
</dbReference>
<evidence type="ECO:0000256" key="8">
    <source>
        <dbReference type="ARBA" id="ARBA00023136"/>
    </source>
</evidence>
<keyword evidence="3" id="KW-1003">Cell membrane</keyword>
<dbReference type="Pfam" id="PF00005">
    <property type="entry name" value="ABC_tran"/>
    <property type="match status" value="1"/>
</dbReference>
<keyword evidence="8 10" id="KW-0472">Membrane</keyword>
<keyword evidence="5" id="KW-0547">Nucleotide-binding</keyword>
<dbReference type="AlphaFoldDB" id="A0A2M9FYT5"/>
<feature type="transmembrane region" description="Helical" evidence="10">
    <location>
        <begin position="46"/>
        <end position="63"/>
    </location>
</feature>
<evidence type="ECO:0000256" key="2">
    <source>
        <dbReference type="ARBA" id="ARBA00022448"/>
    </source>
</evidence>
<gene>
    <name evidence="13" type="ORF">CVT23_16045</name>
</gene>
<dbReference type="SUPFAM" id="SSF90123">
    <property type="entry name" value="ABC transporter transmembrane region"/>
    <property type="match status" value="1"/>
</dbReference>
<dbReference type="InterPro" id="IPR003593">
    <property type="entry name" value="AAA+_ATPase"/>
</dbReference>
<keyword evidence="7 10" id="KW-1133">Transmembrane helix</keyword>
<dbReference type="GO" id="GO:0005524">
    <property type="term" value="F:ATP binding"/>
    <property type="evidence" value="ECO:0007669"/>
    <property type="project" value="UniProtKB-KW"/>
</dbReference>
<sequence length="576" mass="62001">MIGPILPATGELLTLSLFVNLMALAVPVFVLQVYDRVVAKAGLTTLQGLAIGVGIVIVFDFLLRQTRSRVVQRASLRFDLEFGKRLFEKLNRLPLRALESRPASYWQGLFRDADTVRNAVAGPPVIMLVDLPFAILFLGIIYIIAPPLVWVIVVAAAVFVLFALRSGFAMSHAASAERSRQLSRDGFLADIIQNRTTIKALALEKAVTPMWRDRQVDAIEGAMARGAVSDSYGNVGVSLTVSTTIAITTVGALAIIDQQISIGSLVATNMLASRIVGPFAQLVGQWRNLVMARQAGKRVAEVLAMADDYRESAMQLPRPEGAVTVEQVSFGFDPQAEPVLRDIRIRVPARGVHAIVGPNGSGKTTLLKLIQGLYRPDKGRVLLDGADIGQFTVTQLANWIGYVPQENVLLAGTIRENLARGRDDVTDEDILKAAAAVGAHEFIVDLPDGYETVVGEGGRTLSGGQRQRLAIARALIGDPAVLLMDEPSASLDRAAEEQLRDCLARLGRERTIVIVSHSPLLLSACHNIIVLEKGVVVRGGPAREILPTIIRRAPAPTAPDAGPPAPREETPVEAAQ</sequence>
<dbReference type="InterPro" id="IPR003439">
    <property type="entry name" value="ABC_transporter-like_ATP-bd"/>
</dbReference>
<dbReference type="FunFam" id="3.40.50.300:FF:000299">
    <property type="entry name" value="ABC transporter ATP-binding protein/permease"/>
    <property type="match status" value="1"/>
</dbReference>
<evidence type="ECO:0000256" key="10">
    <source>
        <dbReference type="SAM" id="Phobius"/>
    </source>
</evidence>
<dbReference type="InterPro" id="IPR027417">
    <property type="entry name" value="P-loop_NTPase"/>
</dbReference>
<dbReference type="SUPFAM" id="SSF52540">
    <property type="entry name" value="P-loop containing nucleoside triphosphate hydrolases"/>
    <property type="match status" value="1"/>
</dbReference>
<evidence type="ECO:0000256" key="4">
    <source>
        <dbReference type="ARBA" id="ARBA00022692"/>
    </source>
</evidence>
<evidence type="ECO:0000256" key="3">
    <source>
        <dbReference type="ARBA" id="ARBA00022475"/>
    </source>
</evidence>
<dbReference type="GO" id="GO:0034040">
    <property type="term" value="F:ATPase-coupled lipid transmembrane transporter activity"/>
    <property type="evidence" value="ECO:0007669"/>
    <property type="project" value="TreeGrafter"/>
</dbReference>
<proteinExistence type="predicted"/>
<keyword evidence="2" id="KW-0813">Transport</keyword>
<dbReference type="GO" id="GO:0140359">
    <property type="term" value="F:ABC-type transporter activity"/>
    <property type="evidence" value="ECO:0007669"/>
    <property type="project" value="InterPro"/>
</dbReference>
<dbReference type="Pfam" id="PF00664">
    <property type="entry name" value="ABC_membrane"/>
    <property type="match status" value="1"/>
</dbReference>
<keyword evidence="4 10" id="KW-0812">Transmembrane</keyword>
<evidence type="ECO:0000313" key="14">
    <source>
        <dbReference type="Proteomes" id="UP000229498"/>
    </source>
</evidence>
<evidence type="ECO:0000256" key="6">
    <source>
        <dbReference type="ARBA" id="ARBA00022840"/>
    </source>
</evidence>
<comment type="subcellular location">
    <subcellularLocation>
        <location evidence="1">Cell membrane</location>
        <topology evidence="1">Multi-pass membrane protein</topology>
    </subcellularLocation>
</comment>
<dbReference type="InterPro" id="IPR039421">
    <property type="entry name" value="Type_1_exporter"/>
</dbReference>
<feature type="domain" description="ABC transmembrane type-1" evidence="12">
    <location>
        <begin position="12"/>
        <end position="291"/>
    </location>
</feature>
<feature type="transmembrane region" description="Helical" evidence="10">
    <location>
        <begin position="12"/>
        <end position="34"/>
    </location>
</feature>
<dbReference type="Gene3D" id="3.40.50.300">
    <property type="entry name" value="P-loop containing nucleotide triphosphate hydrolases"/>
    <property type="match status" value="1"/>
</dbReference>